<gene>
    <name evidence="2" type="ORF">ACFS29_15040</name>
</gene>
<proteinExistence type="predicted"/>
<evidence type="ECO:0000313" key="2">
    <source>
        <dbReference type="EMBL" id="MFD2916967.1"/>
    </source>
</evidence>
<organism evidence="2 3">
    <name type="scientific">Psychroserpens luteus</name>
    <dbReference type="NCBI Taxonomy" id="1434066"/>
    <lineage>
        <taxon>Bacteria</taxon>
        <taxon>Pseudomonadati</taxon>
        <taxon>Bacteroidota</taxon>
        <taxon>Flavobacteriia</taxon>
        <taxon>Flavobacteriales</taxon>
        <taxon>Flavobacteriaceae</taxon>
        <taxon>Psychroserpens</taxon>
    </lineage>
</organism>
<feature type="chain" id="PRO_5045301090" evidence="1">
    <location>
        <begin position="20"/>
        <end position="93"/>
    </location>
</feature>
<name>A0ABW5ZYZ1_9FLAO</name>
<keyword evidence="1" id="KW-0732">Signal</keyword>
<dbReference type="RefSeq" id="WP_194506185.1">
    <property type="nucleotide sequence ID" value="NZ_JADILU010000001.1"/>
</dbReference>
<comment type="caution">
    <text evidence="2">The sequence shown here is derived from an EMBL/GenBank/DDBJ whole genome shotgun (WGS) entry which is preliminary data.</text>
</comment>
<evidence type="ECO:0000256" key="1">
    <source>
        <dbReference type="SAM" id="SignalP"/>
    </source>
</evidence>
<dbReference type="Proteomes" id="UP001597548">
    <property type="component" value="Unassembled WGS sequence"/>
</dbReference>
<keyword evidence="3" id="KW-1185">Reference proteome</keyword>
<reference evidence="3" key="1">
    <citation type="journal article" date="2019" name="Int. J. Syst. Evol. Microbiol.">
        <title>The Global Catalogue of Microorganisms (GCM) 10K type strain sequencing project: providing services to taxonomists for standard genome sequencing and annotation.</title>
        <authorList>
            <consortium name="The Broad Institute Genomics Platform"/>
            <consortium name="The Broad Institute Genome Sequencing Center for Infectious Disease"/>
            <person name="Wu L."/>
            <person name="Ma J."/>
        </authorList>
    </citation>
    <scope>NUCLEOTIDE SEQUENCE [LARGE SCALE GENOMIC DNA]</scope>
    <source>
        <strain evidence="3">KCTC 32514</strain>
    </source>
</reference>
<accession>A0ABW5ZYZ1</accession>
<feature type="signal peptide" evidence="1">
    <location>
        <begin position="1"/>
        <end position="19"/>
    </location>
</feature>
<evidence type="ECO:0000313" key="3">
    <source>
        <dbReference type="Proteomes" id="UP001597548"/>
    </source>
</evidence>
<sequence>MKKIFFTLALMLSGSFVFASNADTSNFAINYEKTIFQQDCNEYAANAADQEVGFWENFLTEGQAYMNSYNYWQGYCEGASAGGATVLDPVFID</sequence>
<dbReference type="EMBL" id="JBHUOS010000010">
    <property type="protein sequence ID" value="MFD2916967.1"/>
    <property type="molecule type" value="Genomic_DNA"/>
</dbReference>
<protein>
    <submittedName>
        <fullName evidence="2">Uncharacterized protein</fullName>
    </submittedName>
</protein>